<evidence type="ECO:0000256" key="4">
    <source>
        <dbReference type="ARBA" id="ARBA00012373"/>
    </source>
</evidence>
<keyword evidence="13" id="KW-1185">Reference proteome</keyword>
<comment type="pathway">
    <text evidence="11">Terpene metabolism; lanosterol biosynthesis; lanosterol from farnesyl diphosphate: step 1/3.</text>
</comment>
<dbReference type="UniPathway" id="UPA00767">
    <property type="reaction ID" value="UER00751"/>
</dbReference>
<dbReference type="Gene3D" id="1.10.600.10">
    <property type="entry name" value="Farnesyl Diphosphate Synthase"/>
    <property type="match status" value="1"/>
</dbReference>
<name>F2UCY9_SALR5</name>
<dbReference type="GO" id="GO:0005789">
    <property type="term" value="C:endoplasmic reticulum membrane"/>
    <property type="evidence" value="ECO:0007669"/>
    <property type="project" value="TreeGrafter"/>
</dbReference>
<keyword evidence="7 11" id="KW-0812">Transmembrane</keyword>
<keyword evidence="6 11" id="KW-0808">Transferase</keyword>
<dbReference type="OMA" id="GEACQLM"/>
<dbReference type="Pfam" id="PF00494">
    <property type="entry name" value="SQS_PSY"/>
    <property type="match status" value="1"/>
</dbReference>
<dbReference type="InterPro" id="IPR033904">
    <property type="entry name" value="Trans_IPPS_HH"/>
</dbReference>
<dbReference type="EMBL" id="GL832969">
    <property type="protein sequence ID" value="EGD74484.1"/>
    <property type="molecule type" value="Genomic_DNA"/>
</dbReference>
<protein>
    <recommendedName>
        <fullName evidence="4 11">Squalene synthase</fullName>
        <shortName evidence="11">SQS</shortName>
        <shortName evidence="11">SS</shortName>
        <ecNumber evidence="4 11">2.5.1.21</ecNumber>
    </recommendedName>
</protein>
<accession>F2UCY9</accession>
<dbReference type="GO" id="GO:0051996">
    <property type="term" value="F:squalene synthase [NAD(P)H] activity"/>
    <property type="evidence" value="ECO:0007669"/>
    <property type="project" value="UniProtKB-UniRule"/>
</dbReference>
<dbReference type="SFLD" id="SFLDG01018">
    <property type="entry name" value="Squalene/Phytoene_Synthase_Lik"/>
    <property type="match status" value="1"/>
</dbReference>
<evidence type="ECO:0000256" key="11">
    <source>
        <dbReference type="RuleBase" id="RU368088"/>
    </source>
</evidence>
<dbReference type="SUPFAM" id="SSF48576">
    <property type="entry name" value="Terpenoid synthases"/>
    <property type="match status" value="1"/>
</dbReference>
<dbReference type="GO" id="GO:0045338">
    <property type="term" value="P:farnesyl diphosphate metabolic process"/>
    <property type="evidence" value="ECO:0007669"/>
    <property type="project" value="InterPro"/>
</dbReference>
<comment type="function">
    <text evidence="11">Catalyzes the condensation of 2 farnesyl pyrophosphate (FPP) moieties to form squalene.</text>
</comment>
<comment type="catalytic activity">
    <reaction evidence="11">
        <text>2 (2E,6E)-farnesyl diphosphate + NADPH + H(+) = squalene + 2 diphosphate + NADP(+)</text>
        <dbReference type="Rhea" id="RHEA:32295"/>
        <dbReference type="ChEBI" id="CHEBI:15378"/>
        <dbReference type="ChEBI" id="CHEBI:15440"/>
        <dbReference type="ChEBI" id="CHEBI:33019"/>
        <dbReference type="ChEBI" id="CHEBI:57783"/>
        <dbReference type="ChEBI" id="CHEBI:58349"/>
        <dbReference type="ChEBI" id="CHEBI:175763"/>
        <dbReference type="EC" id="2.5.1.21"/>
    </reaction>
</comment>
<evidence type="ECO:0000256" key="10">
    <source>
        <dbReference type="ARBA" id="ARBA00023136"/>
    </source>
</evidence>
<evidence type="ECO:0000256" key="2">
    <source>
        <dbReference type="ARBA" id="ARBA00004370"/>
    </source>
</evidence>
<feature type="transmembrane region" description="Helical" evidence="11">
    <location>
        <begin position="397"/>
        <end position="420"/>
    </location>
</feature>
<evidence type="ECO:0000313" key="13">
    <source>
        <dbReference type="Proteomes" id="UP000007799"/>
    </source>
</evidence>
<evidence type="ECO:0000256" key="7">
    <source>
        <dbReference type="ARBA" id="ARBA00022692"/>
    </source>
</evidence>
<dbReference type="GeneID" id="16073312"/>
<dbReference type="InterPro" id="IPR019845">
    <property type="entry name" value="Squalene/phytoene_synthase_CS"/>
</dbReference>
<dbReference type="AlphaFoldDB" id="F2UCY9"/>
<organism evidence="13">
    <name type="scientific">Salpingoeca rosetta (strain ATCC 50818 / BSB-021)</name>
    <dbReference type="NCBI Taxonomy" id="946362"/>
    <lineage>
        <taxon>Eukaryota</taxon>
        <taxon>Choanoflagellata</taxon>
        <taxon>Craspedida</taxon>
        <taxon>Salpingoecidae</taxon>
        <taxon>Salpingoeca</taxon>
    </lineage>
</organism>
<dbReference type="PANTHER" id="PTHR11626:SF2">
    <property type="entry name" value="SQUALENE SYNTHASE"/>
    <property type="match status" value="1"/>
</dbReference>
<comment type="catalytic activity">
    <reaction evidence="11">
        <text>2 (2E,6E)-farnesyl diphosphate + NADH + H(+) = squalene + 2 diphosphate + NAD(+)</text>
        <dbReference type="Rhea" id="RHEA:32299"/>
        <dbReference type="ChEBI" id="CHEBI:15378"/>
        <dbReference type="ChEBI" id="CHEBI:15440"/>
        <dbReference type="ChEBI" id="CHEBI:33019"/>
        <dbReference type="ChEBI" id="CHEBI:57540"/>
        <dbReference type="ChEBI" id="CHEBI:57945"/>
        <dbReference type="ChEBI" id="CHEBI:175763"/>
        <dbReference type="EC" id="2.5.1.21"/>
    </reaction>
</comment>
<evidence type="ECO:0000256" key="9">
    <source>
        <dbReference type="ARBA" id="ARBA00023098"/>
    </source>
</evidence>
<dbReference type="PROSITE" id="PS01044">
    <property type="entry name" value="SQUALEN_PHYTOEN_SYN_1"/>
    <property type="match status" value="1"/>
</dbReference>
<dbReference type="CDD" id="cd00683">
    <property type="entry name" value="Trans_IPPS_HH"/>
    <property type="match status" value="1"/>
</dbReference>
<dbReference type="PANTHER" id="PTHR11626">
    <property type="entry name" value="FARNESYL-DIPHOSPHATE FARNESYLTRANSFERASE"/>
    <property type="match status" value="1"/>
</dbReference>
<dbReference type="FunFam" id="1.10.600.10:FF:000003">
    <property type="entry name" value="Farnesyl-diphosphate farnesyltransferase 1"/>
    <property type="match status" value="1"/>
</dbReference>
<gene>
    <name evidence="12" type="ORF">PTSG_05848</name>
</gene>
<dbReference type="InParanoid" id="F2UCY9"/>
<dbReference type="InterPro" id="IPR044844">
    <property type="entry name" value="Trans_IPPS_euk-type"/>
</dbReference>
<dbReference type="FunCoup" id="F2UCY9">
    <property type="interactions" value="673"/>
</dbReference>
<evidence type="ECO:0000256" key="8">
    <source>
        <dbReference type="ARBA" id="ARBA00022989"/>
    </source>
</evidence>
<evidence type="ECO:0000256" key="5">
    <source>
        <dbReference type="ARBA" id="ARBA00022516"/>
    </source>
</evidence>
<proteinExistence type="inferred from homology"/>
<dbReference type="KEGG" id="sre:PTSG_05848"/>
<dbReference type="Proteomes" id="UP000007799">
    <property type="component" value="Unassembled WGS sequence"/>
</dbReference>
<dbReference type="EC" id="2.5.1.21" evidence="4 11"/>
<sequence>MSALAASLTHPTELFQLINFQFFGGKERLFPARAELENTPSMRRCDYYLCRTSRSFSAVIRALDAELRPAISIFYLVLRGLDTVEDDMSLDKKLKHKLLTTFHEKLYDPQWNFDGSGPNEKDRDLLVEFHVVTQEFLALDKKFQVVIADICKRMGHGMAEFIDKTVETVDDYNLYCHYVAGLVGIGLSKLFSASGLESAEVGVDEERANSMGLFLQKTNIIRDYLEDLEEGRTWWPRQVWSLYGTKLSDFASPDCEAGGLACLNHLVADALQHVPDCFVYMSRLRTQSVFNFCAIPQVMAIATLDLCYNNKQVLKRNVKIRKGTAVSLMMKATSLANVIDIFVSYSKSLQSQGVTTDPTYGKLSSTLDTIFKRAEQAKTMAAATDNLRHTRTEAQQALVLSPSVTIPVGIALAGLAAYYYTRHTQAPKP</sequence>
<dbReference type="InterPro" id="IPR008949">
    <property type="entry name" value="Isoprenoid_synthase_dom_sf"/>
</dbReference>
<dbReference type="SFLD" id="SFLDS00005">
    <property type="entry name" value="Isoprenoid_Synthase_Type_I"/>
    <property type="match status" value="1"/>
</dbReference>
<keyword evidence="10 11" id="KW-0472">Membrane</keyword>
<dbReference type="GO" id="GO:0006695">
    <property type="term" value="P:cholesterol biosynthetic process"/>
    <property type="evidence" value="ECO:0007669"/>
    <property type="project" value="TreeGrafter"/>
</dbReference>
<comment type="cofactor">
    <cofactor evidence="1 11">
        <name>Mg(2+)</name>
        <dbReference type="ChEBI" id="CHEBI:18420"/>
    </cofactor>
</comment>
<evidence type="ECO:0000256" key="6">
    <source>
        <dbReference type="ARBA" id="ARBA00022679"/>
    </source>
</evidence>
<evidence type="ECO:0000256" key="1">
    <source>
        <dbReference type="ARBA" id="ARBA00001946"/>
    </source>
</evidence>
<dbReference type="InterPro" id="IPR002060">
    <property type="entry name" value="Squ/phyt_synthse"/>
</dbReference>
<dbReference type="OrthoDB" id="510307at2759"/>
<dbReference type="GO" id="GO:0055056">
    <property type="term" value="F:D-glucose transmembrane transporter activity"/>
    <property type="evidence" value="ECO:0007669"/>
    <property type="project" value="UniProtKB-UniRule"/>
</dbReference>
<dbReference type="RefSeq" id="XP_004992741.1">
    <property type="nucleotide sequence ID" value="XM_004992684.1"/>
</dbReference>
<keyword evidence="5" id="KW-0444">Lipid biosynthesis</keyword>
<comment type="subcellular location">
    <subcellularLocation>
        <location evidence="2">Membrane</location>
    </subcellularLocation>
</comment>
<evidence type="ECO:0000313" key="12">
    <source>
        <dbReference type="EMBL" id="EGD74484.1"/>
    </source>
</evidence>
<dbReference type="InterPro" id="IPR006449">
    <property type="entry name" value="Squal_synth-like"/>
</dbReference>
<reference evidence="12" key="1">
    <citation type="submission" date="2009-08" db="EMBL/GenBank/DDBJ databases">
        <title>Annotation of Salpingoeca rosetta.</title>
        <authorList>
            <consortium name="The Broad Institute Genome Sequencing Platform"/>
            <person name="Russ C."/>
            <person name="Cuomo C."/>
            <person name="Burger G."/>
            <person name="Gray M.W."/>
            <person name="Holland P.W.H."/>
            <person name="King N."/>
            <person name="Lang F.B.F."/>
            <person name="Roger A.J."/>
            <person name="Ruiz-Trillo I."/>
            <person name="Young S.K."/>
            <person name="Zeng Q."/>
            <person name="Gargeya S."/>
            <person name="Alvarado L."/>
            <person name="Berlin A."/>
            <person name="Chapman S.B."/>
            <person name="Chen Z."/>
            <person name="Freedman E."/>
            <person name="Gellesch M."/>
            <person name="Goldberg J."/>
            <person name="Griggs A."/>
            <person name="Gujja S."/>
            <person name="Heilman E."/>
            <person name="Heiman D."/>
            <person name="Howarth C."/>
            <person name="Mehta T."/>
            <person name="Neiman D."/>
            <person name="Pearson M."/>
            <person name="Roberts A."/>
            <person name="Saif S."/>
            <person name="Shea T."/>
            <person name="Shenoy N."/>
            <person name="Sisk P."/>
            <person name="Stolte C."/>
            <person name="Sykes S."/>
            <person name="White J."/>
            <person name="Yandava C."/>
            <person name="Haas B."/>
            <person name="Nusbaum C."/>
            <person name="Birren B."/>
        </authorList>
    </citation>
    <scope>NUCLEOTIDE SEQUENCE [LARGE SCALE GENOMIC DNA]</scope>
    <source>
        <strain evidence="12">ATCC 50818</strain>
    </source>
</reference>
<keyword evidence="8 11" id="KW-1133">Transmembrane helix</keyword>
<evidence type="ECO:0000256" key="3">
    <source>
        <dbReference type="ARBA" id="ARBA00006251"/>
    </source>
</evidence>
<dbReference type="eggNOG" id="KOG1459">
    <property type="taxonomic scope" value="Eukaryota"/>
</dbReference>
<dbReference type="NCBIfam" id="TIGR01559">
    <property type="entry name" value="squal_synth"/>
    <property type="match status" value="1"/>
</dbReference>
<comment type="similarity">
    <text evidence="3 11">Belongs to the phytoene/squalene synthase family.</text>
</comment>
<dbReference type="STRING" id="946362.F2UCY9"/>
<keyword evidence="9" id="KW-0443">Lipid metabolism</keyword>